<evidence type="ECO:0000313" key="3">
    <source>
        <dbReference type="Proteomes" id="UP000696485"/>
    </source>
</evidence>
<reference evidence="2" key="1">
    <citation type="journal article" date="2020" name="Fungal Divers.">
        <title>Resolving the Mortierellaceae phylogeny through synthesis of multi-gene phylogenetics and phylogenomics.</title>
        <authorList>
            <person name="Vandepol N."/>
            <person name="Liber J."/>
            <person name="Desiro A."/>
            <person name="Na H."/>
            <person name="Kennedy M."/>
            <person name="Barry K."/>
            <person name="Grigoriev I.V."/>
            <person name="Miller A.N."/>
            <person name="O'Donnell K."/>
            <person name="Stajich J.E."/>
            <person name="Bonito G."/>
        </authorList>
    </citation>
    <scope>NUCLEOTIDE SEQUENCE</scope>
    <source>
        <strain evidence="2">NVP1</strain>
    </source>
</reference>
<feature type="compositionally biased region" description="Polar residues" evidence="1">
    <location>
        <begin position="217"/>
        <end position="227"/>
    </location>
</feature>
<keyword evidence="3" id="KW-1185">Reference proteome</keyword>
<comment type="caution">
    <text evidence="2">The sequence shown here is derived from an EMBL/GenBank/DDBJ whole genome shotgun (WGS) entry which is preliminary data.</text>
</comment>
<evidence type="ECO:0000313" key="2">
    <source>
        <dbReference type="EMBL" id="KAF9324736.1"/>
    </source>
</evidence>
<dbReference type="EMBL" id="JAAAUY010001036">
    <property type="protein sequence ID" value="KAF9324736.1"/>
    <property type="molecule type" value="Genomic_DNA"/>
</dbReference>
<organism evidence="2 3">
    <name type="scientific">Podila minutissima</name>
    <dbReference type="NCBI Taxonomy" id="64525"/>
    <lineage>
        <taxon>Eukaryota</taxon>
        <taxon>Fungi</taxon>
        <taxon>Fungi incertae sedis</taxon>
        <taxon>Mucoromycota</taxon>
        <taxon>Mortierellomycotina</taxon>
        <taxon>Mortierellomycetes</taxon>
        <taxon>Mortierellales</taxon>
        <taxon>Mortierellaceae</taxon>
        <taxon>Podila</taxon>
    </lineage>
</organism>
<dbReference type="Proteomes" id="UP000696485">
    <property type="component" value="Unassembled WGS sequence"/>
</dbReference>
<sequence length="400" mass="47056">MDPSTFTITAVPRKMYFYIKNNGLTTLTSGPFTTLIEWAGQRLPNELLLMIMEHLHGDRRNLYILLFVNRFFFKACAPLLYADPFKDLEPTPAFEKLDEWDDHDYQDCQCNTFGMQQRLSLLFLHCYPEAFTTVEFFVCIAHRFLPMANMLPKLATLILHRGWVYRMPETHLENTVAFIVMNRMAFPAKQPLQLRFLSEWEDWESKTDRYNLRDGSQDGSEYSSVFSMNDDEEDDSEDEDHLTCQERRELDRQYQLPRIALYKAVGHPAEMDVSLHPCFYQDVVDSFEMDALERLVDMDRDRHRFGESPDRKAFLQRCKNYRALEIHVDHPDFFSYATTWNRRGTTLDQPQTPFNKLQELTIRTWGQFDALGDAMLAFGQTVATVRINNGGYRDHNHTDL</sequence>
<evidence type="ECO:0000256" key="1">
    <source>
        <dbReference type="SAM" id="MobiDB-lite"/>
    </source>
</evidence>
<name>A0A9P5VHS8_9FUNG</name>
<feature type="region of interest" description="Disordered" evidence="1">
    <location>
        <begin position="211"/>
        <end position="242"/>
    </location>
</feature>
<accession>A0A9P5VHS8</accession>
<gene>
    <name evidence="2" type="ORF">BG006_000275</name>
</gene>
<protein>
    <recommendedName>
        <fullName evidence="4">F-box domain-containing protein</fullName>
    </recommendedName>
</protein>
<evidence type="ECO:0008006" key="4">
    <source>
        <dbReference type="Google" id="ProtNLM"/>
    </source>
</evidence>
<proteinExistence type="predicted"/>
<dbReference type="AlphaFoldDB" id="A0A9P5VHS8"/>
<feature type="compositionally biased region" description="Acidic residues" evidence="1">
    <location>
        <begin position="229"/>
        <end position="240"/>
    </location>
</feature>